<name>A0AAD7QCF2_QUISA</name>
<evidence type="ECO:0000256" key="1">
    <source>
        <dbReference type="ARBA" id="ARBA00004123"/>
    </source>
</evidence>
<dbReference type="Proteomes" id="UP001163823">
    <property type="component" value="Chromosome 3"/>
</dbReference>
<dbReference type="KEGG" id="qsa:O6P43_007788"/>
<evidence type="ECO:0000313" key="11">
    <source>
        <dbReference type="Proteomes" id="UP001163823"/>
    </source>
</evidence>
<sequence>MLSLPTVLGSEPNDLLVESMPDKQVITGGNSDPSGMRFVSGKKRSFVESTPTVQSLNSVESFGMILSKRTSESIPDDDDLLSSILVGRRSSGLKIKPTPAAPEVASVKRPCSAHRGSATKRKVLMDDMMVLHGETIRQQLTNTEDIRRVRKKAPCSNHDILMIQRQFLDEEIIREPIFTGMSSELIFLHGETFDLNGVKVSENDPCKAFSESAKDRESHSRTNFAVEYGMVKNSEHHVVQNNVEGQSADLTVLTDSCEAEINVLSHDINTLGQPKVIFDVKELETFHHVEMDIDRENSDVPKSSSPAAHVIGEDRSDDFSAQPDISDKTNDVYGSLQKDEKSMLPADTLETLPIMEYEIGAVASEIAEHTVEIRAQGQTDCSEPTNNLSASAATTFMETFECNSMSSVNGDETLKENKNSKTGGGKEDETPGLSLVCDDKDLTSSCTYSKETEIDSLHSVGLDLDAKDTFLKGEENPVFQEAGPRSTVDADISAVQHPPADDNVDDVMVANDTGFLNVDDDEVIEDDDYDMPCSEGTYLENSGWSSRTRAVARYLQGLFGKDTLHGRKNVPLDHLLAGKTRKEASRMFFETLVLKTRDYVHVEQMKPFESLNMLSCTFTAQRSVKDNDIQSSFIYLRIS</sequence>
<accession>A0AAD7QCF2</accession>
<proteinExistence type="inferred from homology"/>
<dbReference type="SUPFAM" id="SSF46785">
    <property type="entry name" value="Winged helix' DNA-binding domain"/>
    <property type="match status" value="1"/>
</dbReference>
<dbReference type="CDD" id="cd21793">
    <property type="entry name" value="Rad21_Rec8_M_AtSYN1-like"/>
    <property type="match status" value="1"/>
</dbReference>
<reference evidence="10" key="1">
    <citation type="journal article" date="2023" name="Science">
        <title>Elucidation of the pathway for biosynthesis of saponin adjuvants from the soapbark tree.</title>
        <authorList>
            <person name="Reed J."/>
            <person name="Orme A."/>
            <person name="El-Demerdash A."/>
            <person name="Owen C."/>
            <person name="Martin L.B.B."/>
            <person name="Misra R.C."/>
            <person name="Kikuchi S."/>
            <person name="Rejzek M."/>
            <person name="Martin A.C."/>
            <person name="Harkess A."/>
            <person name="Leebens-Mack J."/>
            <person name="Louveau T."/>
            <person name="Stephenson M.J."/>
            <person name="Osbourn A."/>
        </authorList>
    </citation>
    <scope>NUCLEOTIDE SEQUENCE</scope>
    <source>
        <strain evidence="10">S10</strain>
    </source>
</reference>
<keyword evidence="3" id="KW-0132">Cell division</keyword>
<evidence type="ECO:0000256" key="2">
    <source>
        <dbReference type="ARBA" id="ARBA00009870"/>
    </source>
</evidence>
<dbReference type="InterPro" id="IPR006909">
    <property type="entry name" value="Rad21/Rec8_C_eu"/>
</dbReference>
<evidence type="ECO:0000256" key="3">
    <source>
        <dbReference type="ARBA" id="ARBA00022618"/>
    </source>
</evidence>
<dbReference type="InterPro" id="IPR036390">
    <property type="entry name" value="WH_DNA-bd_sf"/>
</dbReference>
<feature type="region of interest" description="Disordered" evidence="8">
    <location>
        <begin position="406"/>
        <end position="432"/>
    </location>
</feature>
<comment type="subcellular location">
    <subcellularLocation>
        <location evidence="1">Nucleus</location>
    </subcellularLocation>
</comment>
<evidence type="ECO:0000259" key="9">
    <source>
        <dbReference type="Pfam" id="PF04824"/>
    </source>
</evidence>
<dbReference type="InterPro" id="IPR039781">
    <property type="entry name" value="Rad21/Rec8-like"/>
</dbReference>
<comment type="subunit">
    <text evidence="7">Component of the cohesin complex.</text>
</comment>
<evidence type="ECO:0000256" key="8">
    <source>
        <dbReference type="SAM" id="MobiDB-lite"/>
    </source>
</evidence>
<dbReference type="FunFam" id="1.10.10.580:FF:000002">
    <property type="entry name" value="Sister chromatid cohesion 1 protein 4"/>
    <property type="match status" value="1"/>
</dbReference>
<dbReference type="InterPro" id="IPR023093">
    <property type="entry name" value="ScpA-like_C"/>
</dbReference>
<organism evidence="10 11">
    <name type="scientific">Quillaja saponaria</name>
    <name type="common">Soap bark tree</name>
    <dbReference type="NCBI Taxonomy" id="32244"/>
    <lineage>
        <taxon>Eukaryota</taxon>
        <taxon>Viridiplantae</taxon>
        <taxon>Streptophyta</taxon>
        <taxon>Embryophyta</taxon>
        <taxon>Tracheophyta</taxon>
        <taxon>Spermatophyta</taxon>
        <taxon>Magnoliopsida</taxon>
        <taxon>eudicotyledons</taxon>
        <taxon>Gunneridae</taxon>
        <taxon>Pentapetalae</taxon>
        <taxon>rosids</taxon>
        <taxon>fabids</taxon>
        <taxon>Fabales</taxon>
        <taxon>Quillajaceae</taxon>
        <taxon>Quillaja</taxon>
    </lineage>
</organism>
<feature type="compositionally biased region" description="Basic and acidic residues" evidence="8">
    <location>
        <begin position="412"/>
        <end position="429"/>
    </location>
</feature>
<evidence type="ECO:0000313" key="10">
    <source>
        <dbReference type="EMBL" id="KAJ7978301.1"/>
    </source>
</evidence>
<keyword evidence="4" id="KW-0131">Cell cycle</keyword>
<dbReference type="GO" id="GO:1990414">
    <property type="term" value="P:replication-born double-strand break repair via sister chromatid exchange"/>
    <property type="evidence" value="ECO:0007669"/>
    <property type="project" value="TreeGrafter"/>
</dbReference>
<dbReference type="PANTHER" id="PTHR12585:SF69">
    <property type="entry name" value="FI11703P"/>
    <property type="match status" value="1"/>
</dbReference>
<dbReference type="GO" id="GO:0003682">
    <property type="term" value="F:chromatin binding"/>
    <property type="evidence" value="ECO:0007669"/>
    <property type="project" value="TreeGrafter"/>
</dbReference>
<dbReference type="GO" id="GO:0007062">
    <property type="term" value="P:sister chromatid cohesion"/>
    <property type="evidence" value="ECO:0007669"/>
    <property type="project" value="InterPro"/>
</dbReference>
<comment type="similarity">
    <text evidence="2">Belongs to the rad21 family.</text>
</comment>
<evidence type="ECO:0000256" key="7">
    <source>
        <dbReference type="ARBA" id="ARBA00064543"/>
    </source>
</evidence>
<protein>
    <submittedName>
        <fullName evidence="10">Sister chromatid cohesion 1 protein 4-like</fullName>
    </submittedName>
</protein>
<dbReference type="AlphaFoldDB" id="A0AAD7QCF2"/>
<dbReference type="GO" id="GO:0008278">
    <property type="term" value="C:cohesin complex"/>
    <property type="evidence" value="ECO:0007669"/>
    <property type="project" value="InterPro"/>
</dbReference>
<dbReference type="Pfam" id="PF04824">
    <property type="entry name" value="Rad21_Rec8"/>
    <property type="match status" value="1"/>
</dbReference>
<feature type="domain" description="Rad21/Rec8-like protein C-terminal eukaryotic" evidence="9">
    <location>
        <begin position="570"/>
        <end position="611"/>
    </location>
</feature>
<evidence type="ECO:0000256" key="6">
    <source>
        <dbReference type="ARBA" id="ARBA00023242"/>
    </source>
</evidence>
<feature type="region of interest" description="Disordered" evidence="8">
    <location>
        <begin position="294"/>
        <end position="329"/>
    </location>
</feature>
<dbReference type="GO" id="GO:0007059">
    <property type="term" value="P:chromosome segregation"/>
    <property type="evidence" value="ECO:0007669"/>
    <property type="project" value="UniProtKB-KW"/>
</dbReference>
<evidence type="ECO:0000256" key="4">
    <source>
        <dbReference type="ARBA" id="ARBA00022776"/>
    </source>
</evidence>
<comment type="caution">
    <text evidence="10">The sequence shown here is derived from an EMBL/GenBank/DDBJ whole genome shotgun (WGS) entry which is preliminary data.</text>
</comment>
<gene>
    <name evidence="10" type="ORF">O6P43_007788</name>
</gene>
<keyword evidence="5" id="KW-0159">Chromosome partition</keyword>
<keyword evidence="11" id="KW-1185">Reference proteome</keyword>
<keyword evidence="6" id="KW-0539">Nucleus</keyword>
<dbReference type="PANTHER" id="PTHR12585">
    <property type="entry name" value="SCC1 / RAD21 FAMILY MEMBER"/>
    <property type="match status" value="1"/>
</dbReference>
<dbReference type="GO" id="GO:0005634">
    <property type="term" value="C:nucleus"/>
    <property type="evidence" value="ECO:0007669"/>
    <property type="project" value="UniProtKB-SubCell"/>
</dbReference>
<dbReference type="Gene3D" id="1.10.10.580">
    <property type="entry name" value="Structural maintenance of chromosome 1. Chain E"/>
    <property type="match status" value="1"/>
</dbReference>
<dbReference type="GO" id="GO:0051301">
    <property type="term" value="P:cell division"/>
    <property type="evidence" value="ECO:0007669"/>
    <property type="project" value="UniProtKB-KW"/>
</dbReference>
<evidence type="ECO:0000256" key="5">
    <source>
        <dbReference type="ARBA" id="ARBA00022829"/>
    </source>
</evidence>
<keyword evidence="4" id="KW-0498">Mitosis</keyword>
<dbReference type="EMBL" id="JARAOO010000003">
    <property type="protein sequence ID" value="KAJ7978301.1"/>
    <property type="molecule type" value="Genomic_DNA"/>
</dbReference>